<keyword evidence="2" id="KW-0328">Glycosyltransferase</keyword>
<evidence type="ECO:0000256" key="3">
    <source>
        <dbReference type="ARBA" id="ARBA00022679"/>
    </source>
</evidence>
<dbReference type="GO" id="GO:0006487">
    <property type="term" value="P:protein N-linked glycosylation"/>
    <property type="evidence" value="ECO:0007669"/>
    <property type="project" value="TreeGrafter"/>
</dbReference>
<dbReference type="InterPro" id="IPR008630">
    <property type="entry name" value="Glyco_trans_34"/>
</dbReference>
<proteinExistence type="inferred from homology"/>
<dbReference type="AlphaFoldDB" id="A0A0M0J7Q8"/>
<comment type="caution">
    <text evidence="4">The sequence shown here is derived from an EMBL/GenBank/DDBJ whole genome shotgun (WGS) entry which is preliminary data.</text>
</comment>
<dbReference type="OrthoDB" id="407658at2759"/>
<protein>
    <recommendedName>
        <fullName evidence="6">Galactosyl transferase GMA12/MNN10 family protein</fullName>
    </recommendedName>
</protein>
<comment type="similarity">
    <text evidence="1">Belongs to the glycosyltransferase 34 family.</text>
</comment>
<sequence length="298" mass="32876">MAKIDARPPSFARMPAANQWNGMLLLSGGDRNAALSDRVVANHAAFAARRGYAYWWHRGSLVAPLGWQPYWHKIAMLRRALVRFPTASALIWIDDDIVLTNWGGEDMLRAALGRSNASVLTTGDPASWVALNTGIVLVRNDEGGRETLEEVWRRATAPRADGVSLAFDSQARCLHEQQALEEMLGEPYWRTRIGVLAQRDHEHTPTMAVAAATGTARAVQSAARDDATSEGAAPQPLFNLNTFLRWSHYNAERRSYLRFDTDRHGSGWVKGDFAGHCSGLSSVRRALCTAVLLSSVVR</sequence>
<evidence type="ECO:0000313" key="5">
    <source>
        <dbReference type="Proteomes" id="UP000037460"/>
    </source>
</evidence>
<evidence type="ECO:0000313" key="4">
    <source>
        <dbReference type="EMBL" id="KOO22626.1"/>
    </source>
</evidence>
<evidence type="ECO:0008006" key="6">
    <source>
        <dbReference type="Google" id="ProtNLM"/>
    </source>
</evidence>
<evidence type="ECO:0000256" key="2">
    <source>
        <dbReference type="ARBA" id="ARBA00022676"/>
    </source>
</evidence>
<gene>
    <name evidence="4" type="ORF">Ctob_001096</name>
</gene>
<keyword evidence="3" id="KW-0808">Transferase</keyword>
<dbReference type="Proteomes" id="UP000037460">
    <property type="component" value="Unassembled WGS sequence"/>
</dbReference>
<organism evidence="4 5">
    <name type="scientific">Chrysochromulina tobinii</name>
    <dbReference type="NCBI Taxonomy" id="1460289"/>
    <lineage>
        <taxon>Eukaryota</taxon>
        <taxon>Haptista</taxon>
        <taxon>Haptophyta</taxon>
        <taxon>Prymnesiophyceae</taxon>
        <taxon>Prymnesiales</taxon>
        <taxon>Chrysochromulinaceae</taxon>
        <taxon>Chrysochromulina</taxon>
    </lineage>
</organism>
<accession>A0A0M0J7Q8</accession>
<dbReference type="GO" id="GO:0016757">
    <property type="term" value="F:glycosyltransferase activity"/>
    <property type="evidence" value="ECO:0007669"/>
    <property type="project" value="UniProtKB-KW"/>
</dbReference>
<name>A0A0M0J7Q8_9EUKA</name>
<keyword evidence="5" id="KW-1185">Reference proteome</keyword>
<dbReference type="GO" id="GO:0000139">
    <property type="term" value="C:Golgi membrane"/>
    <property type="evidence" value="ECO:0007669"/>
    <property type="project" value="TreeGrafter"/>
</dbReference>
<dbReference type="Pfam" id="PF05637">
    <property type="entry name" value="Glyco_transf_34"/>
    <property type="match status" value="1"/>
</dbReference>
<dbReference type="InterPro" id="IPR029044">
    <property type="entry name" value="Nucleotide-diphossugar_trans"/>
</dbReference>
<evidence type="ECO:0000256" key="1">
    <source>
        <dbReference type="ARBA" id="ARBA00005664"/>
    </source>
</evidence>
<dbReference type="Gene3D" id="3.90.550.10">
    <property type="entry name" value="Spore Coat Polysaccharide Biosynthesis Protein SpsA, Chain A"/>
    <property type="match status" value="1"/>
</dbReference>
<reference evidence="5" key="1">
    <citation type="journal article" date="2015" name="PLoS Genet.">
        <title>Genome Sequence and Transcriptome Analyses of Chrysochromulina tobin: Metabolic Tools for Enhanced Algal Fitness in the Prominent Order Prymnesiales (Haptophyceae).</title>
        <authorList>
            <person name="Hovde B.T."/>
            <person name="Deodato C.R."/>
            <person name="Hunsperger H.M."/>
            <person name="Ryken S.A."/>
            <person name="Yost W."/>
            <person name="Jha R.K."/>
            <person name="Patterson J."/>
            <person name="Monnat R.J. Jr."/>
            <person name="Barlow S.B."/>
            <person name="Starkenburg S.R."/>
            <person name="Cattolico R.A."/>
        </authorList>
    </citation>
    <scope>NUCLEOTIDE SEQUENCE</scope>
    <source>
        <strain evidence="5">CCMP291</strain>
    </source>
</reference>
<dbReference type="EMBL" id="JWZX01003265">
    <property type="protein sequence ID" value="KOO22626.1"/>
    <property type="molecule type" value="Genomic_DNA"/>
</dbReference>
<dbReference type="PANTHER" id="PTHR31306">
    <property type="entry name" value="ALPHA-1,6-MANNOSYLTRANSFERASE MNN11-RELATED"/>
    <property type="match status" value="1"/>
</dbReference>
<dbReference type="PANTHER" id="PTHR31306:SF4">
    <property type="entry name" value="ALPHA-1,2-GALACTOSYLTRANSFERASE"/>
    <property type="match status" value="1"/>
</dbReference>